<keyword evidence="1" id="KW-0732">Signal</keyword>
<protein>
    <submittedName>
        <fullName evidence="3">M28 family peptidase</fullName>
    </submittedName>
</protein>
<dbReference type="Pfam" id="PF04389">
    <property type="entry name" value="Peptidase_M28"/>
    <property type="match status" value="1"/>
</dbReference>
<proteinExistence type="predicted"/>
<dbReference type="InterPro" id="IPR007484">
    <property type="entry name" value="Peptidase_M28"/>
</dbReference>
<dbReference type="Proteomes" id="UP001201449">
    <property type="component" value="Unassembled WGS sequence"/>
</dbReference>
<dbReference type="EMBL" id="JAKEVZ010000021">
    <property type="protein sequence ID" value="MCF1753144.1"/>
    <property type="molecule type" value="Genomic_DNA"/>
</dbReference>
<feature type="chain" id="PRO_5045644857" evidence="1">
    <location>
        <begin position="20"/>
        <end position="302"/>
    </location>
</feature>
<sequence length="302" mass="34431">MHRLIYSLVFVLFFQLSNAVSQQIDSQKLLKDIETLSSKEMEGRKTLESGGLKARKYIQDRFQELGLATQYKDYLQFFDFTDRRSGKSYERAANVVSFVAGEETDKIIVVTAHYDHIGKNGDQIFYGADDNASGVAALMAFAEYFSKNRPQHSMLFAALDAEELGIQGARAFVEDFPFPLPQIVLNVNMDMISRNKDGELYAVGTHHYPSLKPILEEVAKGREPRLRFGHDVPGERGDWTYSSDHAPFHRNKIPFIYFGVEDHEDYHKTTDTFDRIQPEFFVNAANLILGALLALDRDLLED</sequence>
<comment type="caution">
    <text evidence="3">The sequence shown here is derived from an EMBL/GenBank/DDBJ whole genome shotgun (WGS) entry which is preliminary data.</text>
</comment>
<feature type="domain" description="Peptidase M28" evidence="2">
    <location>
        <begin position="94"/>
        <end position="289"/>
    </location>
</feature>
<dbReference type="PANTHER" id="PTHR12147:SF26">
    <property type="entry name" value="PEPTIDASE M28 DOMAIN-CONTAINING PROTEIN"/>
    <property type="match status" value="1"/>
</dbReference>
<gene>
    <name evidence="3" type="ORF">L0U89_18940</name>
</gene>
<evidence type="ECO:0000313" key="3">
    <source>
        <dbReference type="EMBL" id="MCF1753144.1"/>
    </source>
</evidence>
<reference evidence="3 4" key="1">
    <citation type="submission" date="2022-01" db="EMBL/GenBank/DDBJ databases">
        <title>Mariniradius saccharolyticus sp. nov., isolated from sediment of a river.</title>
        <authorList>
            <person name="Liu H."/>
        </authorList>
    </citation>
    <scope>NUCLEOTIDE SEQUENCE [LARGE SCALE GENOMIC DNA]</scope>
    <source>
        <strain evidence="3 4">RY-2</strain>
    </source>
</reference>
<dbReference type="RefSeq" id="WP_234862958.1">
    <property type="nucleotide sequence ID" value="NZ_JAKEVZ010000021.1"/>
</dbReference>
<accession>A0ABS9BYL3</accession>
<evidence type="ECO:0000313" key="4">
    <source>
        <dbReference type="Proteomes" id="UP001201449"/>
    </source>
</evidence>
<organism evidence="3 4">
    <name type="scientific">Mariniradius sediminis</name>
    <dbReference type="NCBI Taxonomy" id="2909237"/>
    <lineage>
        <taxon>Bacteria</taxon>
        <taxon>Pseudomonadati</taxon>
        <taxon>Bacteroidota</taxon>
        <taxon>Cytophagia</taxon>
        <taxon>Cytophagales</taxon>
        <taxon>Cyclobacteriaceae</taxon>
        <taxon>Mariniradius</taxon>
    </lineage>
</organism>
<feature type="signal peptide" evidence="1">
    <location>
        <begin position="1"/>
        <end position="19"/>
    </location>
</feature>
<name>A0ABS9BYL3_9BACT</name>
<keyword evidence="4" id="KW-1185">Reference proteome</keyword>
<dbReference type="SUPFAM" id="SSF53187">
    <property type="entry name" value="Zn-dependent exopeptidases"/>
    <property type="match status" value="1"/>
</dbReference>
<dbReference type="PANTHER" id="PTHR12147">
    <property type="entry name" value="METALLOPEPTIDASE M28 FAMILY MEMBER"/>
    <property type="match status" value="1"/>
</dbReference>
<evidence type="ECO:0000259" key="2">
    <source>
        <dbReference type="Pfam" id="PF04389"/>
    </source>
</evidence>
<dbReference type="Gene3D" id="3.40.630.10">
    <property type="entry name" value="Zn peptidases"/>
    <property type="match status" value="1"/>
</dbReference>
<evidence type="ECO:0000256" key="1">
    <source>
        <dbReference type="SAM" id="SignalP"/>
    </source>
</evidence>
<dbReference type="InterPro" id="IPR045175">
    <property type="entry name" value="M28_fam"/>
</dbReference>